<protein>
    <recommendedName>
        <fullName evidence="1">Complement C3/4/5 macroglobulin domain-containing protein</fullName>
    </recommendedName>
</protein>
<dbReference type="Pfam" id="PF17790">
    <property type="entry name" value="MG1"/>
    <property type="match status" value="1"/>
</dbReference>
<evidence type="ECO:0000259" key="1">
    <source>
        <dbReference type="Pfam" id="PF17790"/>
    </source>
</evidence>
<organism evidence="2 3">
    <name type="scientific">Pleurodeles waltl</name>
    <name type="common">Iberian ribbed newt</name>
    <dbReference type="NCBI Taxonomy" id="8319"/>
    <lineage>
        <taxon>Eukaryota</taxon>
        <taxon>Metazoa</taxon>
        <taxon>Chordata</taxon>
        <taxon>Craniata</taxon>
        <taxon>Vertebrata</taxon>
        <taxon>Euteleostomi</taxon>
        <taxon>Amphibia</taxon>
        <taxon>Batrachia</taxon>
        <taxon>Caudata</taxon>
        <taxon>Salamandroidea</taxon>
        <taxon>Salamandridae</taxon>
        <taxon>Pleurodelinae</taxon>
        <taxon>Pleurodeles</taxon>
    </lineage>
</organism>
<gene>
    <name evidence="2" type="ORF">NDU88_001128</name>
</gene>
<evidence type="ECO:0000313" key="2">
    <source>
        <dbReference type="EMBL" id="KAJ1134679.1"/>
    </source>
</evidence>
<feature type="non-terminal residue" evidence="2">
    <location>
        <position position="63"/>
    </location>
</feature>
<feature type="non-terminal residue" evidence="2">
    <location>
        <position position="1"/>
    </location>
</feature>
<name>A0AAV7Q550_PLEWA</name>
<proteinExistence type="predicted"/>
<dbReference type="Gene3D" id="2.60.40.1930">
    <property type="match status" value="1"/>
</dbReference>
<comment type="caution">
    <text evidence="2">The sequence shown here is derived from an EMBL/GenBank/DDBJ whole genome shotgun (WGS) entry which is preliminary data.</text>
</comment>
<keyword evidence="3" id="KW-1185">Reference proteome</keyword>
<dbReference type="InterPro" id="IPR041425">
    <property type="entry name" value="C3/4/5_MG1"/>
</dbReference>
<reference evidence="2" key="1">
    <citation type="journal article" date="2022" name="bioRxiv">
        <title>Sequencing and chromosome-scale assembly of the giantPleurodeles waltlgenome.</title>
        <authorList>
            <person name="Brown T."/>
            <person name="Elewa A."/>
            <person name="Iarovenko S."/>
            <person name="Subramanian E."/>
            <person name="Araus A.J."/>
            <person name="Petzold A."/>
            <person name="Susuki M."/>
            <person name="Suzuki K.-i.T."/>
            <person name="Hayashi T."/>
            <person name="Toyoda A."/>
            <person name="Oliveira C."/>
            <person name="Osipova E."/>
            <person name="Leigh N.D."/>
            <person name="Simon A."/>
            <person name="Yun M.H."/>
        </authorList>
    </citation>
    <scope>NUCLEOTIDE SEQUENCE</scope>
    <source>
        <strain evidence="2">20211129_DDA</strain>
        <tissue evidence="2">Liver</tissue>
    </source>
</reference>
<dbReference type="EMBL" id="JANPWB010000010">
    <property type="protein sequence ID" value="KAJ1134679.1"/>
    <property type="molecule type" value="Genomic_DNA"/>
</dbReference>
<accession>A0AAV7Q550</accession>
<dbReference type="AlphaFoldDB" id="A0AAV7Q550"/>
<dbReference type="Proteomes" id="UP001066276">
    <property type="component" value="Chromosome 6"/>
</dbReference>
<feature type="domain" description="Complement C3/4/5 macroglobulin" evidence="1">
    <location>
        <begin position="2"/>
        <end position="63"/>
    </location>
</feature>
<evidence type="ECO:0000313" key="3">
    <source>
        <dbReference type="Proteomes" id="UP001066276"/>
    </source>
</evidence>
<sequence length="63" mass="7124">VLVTAPNIIHVDIAVSVAIQVEGLTSDIKMEVYFENQLKAKNCSRPETFTLNSNNKYMEVRKL</sequence>